<dbReference type="GO" id="GO:0000166">
    <property type="term" value="F:nucleotide binding"/>
    <property type="evidence" value="ECO:0007669"/>
    <property type="project" value="UniProtKB-KW"/>
</dbReference>
<keyword evidence="13 16" id="KW-0460">Magnesium</keyword>
<dbReference type="CDD" id="cd06223">
    <property type="entry name" value="PRTases_typeI"/>
    <property type="match status" value="1"/>
</dbReference>
<dbReference type="GO" id="GO:0006178">
    <property type="term" value="P:guanine salvage"/>
    <property type="evidence" value="ECO:0007669"/>
    <property type="project" value="TreeGrafter"/>
</dbReference>
<comment type="function">
    <text evidence="2">Purine salvage pathway enzyme that catalyzes the transfer of the ribosyl-5-phosphate group from 5-phospho-alpha-D-ribose 1-diphosphate (PRPP) to the N9 position of the 6-oxopurines hypoxanthine and guanine to form the corresponding ribonucleotides IMP (inosine 5'-monophosphate) and GMP (guanosine 5'-monophosphate), with the release of PPi.</text>
</comment>
<dbReference type="InterPro" id="IPR029057">
    <property type="entry name" value="PRTase-like"/>
</dbReference>
<evidence type="ECO:0000256" key="14">
    <source>
        <dbReference type="ARBA" id="ARBA00048811"/>
    </source>
</evidence>
<evidence type="ECO:0000256" key="9">
    <source>
        <dbReference type="ARBA" id="ARBA00022679"/>
    </source>
</evidence>
<sequence>MSKLGKILYTEDEIEKRIKEMAWIIQEEYPPEEDLVVLAILKGSVYFLSDFTRALKRPVLLDFLSIGVKRDTERNRIITYVKDLSIPIKGKHVLLLEDVIGTGLTLGTILQHIESFSPKSLKVLTLLDNPKKRLLNVTVHYSLFTMPDTFVVGYGLDYEEKYRNLPDIYELKMR</sequence>
<feature type="domain" description="Phosphoribosyltransferase" evidence="17">
    <location>
        <begin position="9"/>
        <end position="158"/>
    </location>
</feature>
<evidence type="ECO:0000256" key="16">
    <source>
        <dbReference type="RuleBase" id="RU364099"/>
    </source>
</evidence>
<dbReference type="InterPro" id="IPR050408">
    <property type="entry name" value="HGPRT"/>
</dbReference>
<evidence type="ECO:0000256" key="8">
    <source>
        <dbReference type="ARBA" id="ARBA00022676"/>
    </source>
</evidence>
<comment type="catalytic activity">
    <reaction evidence="14">
        <text>GMP + diphosphate = guanine + 5-phospho-alpha-D-ribose 1-diphosphate</text>
        <dbReference type="Rhea" id="RHEA:25424"/>
        <dbReference type="ChEBI" id="CHEBI:16235"/>
        <dbReference type="ChEBI" id="CHEBI:33019"/>
        <dbReference type="ChEBI" id="CHEBI:58017"/>
        <dbReference type="ChEBI" id="CHEBI:58115"/>
        <dbReference type="EC" id="2.4.2.8"/>
    </reaction>
    <physiologicalReaction direction="right-to-left" evidence="14">
        <dbReference type="Rhea" id="RHEA:25426"/>
    </physiologicalReaction>
</comment>
<evidence type="ECO:0000256" key="5">
    <source>
        <dbReference type="ARBA" id="ARBA00004676"/>
    </source>
</evidence>
<organism evidence="18 19">
    <name type="scientific">Proteiniclasticum ruminis</name>
    <dbReference type="NCBI Taxonomy" id="398199"/>
    <lineage>
        <taxon>Bacteria</taxon>
        <taxon>Bacillati</taxon>
        <taxon>Bacillota</taxon>
        <taxon>Clostridia</taxon>
        <taxon>Eubacteriales</taxon>
        <taxon>Clostridiaceae</taxon>
        <taxon>Proteiniclasticum</taxon>
    </lineage>
</organism>
<dbReference type="GO" id="GO:0032263">
    <property type="term" value="P:GMP salvage"/>
    <property type="evidence" value="ECO:0007669"/>
    <property type="project" value="TreeGrafter"/>
</dbReference>
<dbReference type="OrthoDB" id="9802824at2"/>
<keyword evidence="8 16" id="KW-0328">Glycosyltransferase</keyword>
<evidence type="ECO:0000256" key="3">
    <source>
        <dbReference type="ARBA" id="ARBA00004496"/>
    </source>
</evidence>
<dbReference type="GO" id="GO:0000287">
    <property type="term" value="F:magnesium ion binding"/>
    <property type="evidence" value="ECO:0007669"/>
    <property type="project" value="TreeGrafter"/>
</dbReference>
<keyword evidence="11 16" id="KW-0660">Purine salvage</keyword>
<evidence type="ECO:0000313" key="19">
    <source>
        <dbReference type="Proteomes" id="UP000181899"/>
    </source>
</evidence>
<dbReference type="InterPro" id="IPR000836">
    <property type="entry name" value="PRTase_dom"/>
</dbReference>
<evidence type="ECO:0000256" key="6">
    <source>
        <dbReference type="ARBA" id="ARBA00008391"/>
    </source>
</evidence>
<evidence type="ECO:0000256" key="12">
    <source>
        <dbReference type="ARBA" id="ARBA00022741"/>
    </source>
</evidence>
<dbReference type="GO" id="GO:0052657">
    <property type="term" value="F:guanine phosphoribosyltransferase activity"/>
    <property type="evidence" value="ECO:0007669"/>
    <property type="project" value="RHEA"/>
</dbReference>
<evidence type="ECO:0000259" key="17">
    <source>
        <dbReference type="Pfam" id="PF00156"/>
    </source>
</evidence>
<comment type="pathway">
    <text evidence="5">Purine metabolism; GMP biosynthesis via salvage pathway; GMP from guanine: step 1/1.</text>
</comment>
<comment type="similarity">
    <text evidence="6 16">Belongs to the purine/pyrimidine phosphoribosyltransferase family.</text>
</comment>
<dbReference type="GO" id="GO:0032264">
    <property type="term" value="P:IMP salvage"/>
    <property type="evidence" value="ECO:0007669"/>
    <property type="project" value="UniProtKB-UniPathway"/>
</dbReference>
<gene>
    <name evidence="18" type="ORF">SAMN04488695_101740</name>
</gene>
<dbReference type="EC" id="2.4.2.8" evidence="16"/>
<evidence type="ECO:0000256" key="7">
    <source>
        <dbReference type="ARBA" id="ARBA00022490"/>
    </source>
</evidence>
<evidence type="ECO:0000256" key="11">
    <source>
        <dbReference type="ARBA" id="ARBA00022726"/>
    </source>
</evidence>
<dbReference type="eggNOG" id="COG0634">
    <property type="taxonomic scope" value="Bacteria"/>
</dbReference>
<dbReference type="SUPFAM" id="SSF53271">
    <property type="entry name" value="PRTase-like"/>
    <property type="match status" value="1"/>
</dbReference>
<dbReference type="Pfam" id="PF00156">
    <property type="entry name" value="Pribosyltran"/>
    <property type="match status" value="1"/>
</dbReference>
<dbReference type="AlphaFoldDB" id="A0A1I4YQP2"/>
<dbReference type="STRING" id="398199.SAMN05421804_101331"/>
<evidence type="ECO:0000256" key="13">
    <source>
        <dbReference type="ARBA" id="ARBA00022842"/>
    </source>
</evidence>
<dbReference type="UniPathway" id="UPA00591">
    <property type="reaction ID" value="UER00648"/>
</dbReference>
<name>A0A1I4YQP2_9CLOT</name>
<dbReference type="InterPro" id="IPR005904">
    <property type="entry name" value="Hxn_phspho_trans"/>
</dbReference>
<dbReference type="Gene3D" id="3.40.50.2020">
    <property type="match status" value="1"/>
</dbReference>
<dbReference type="Proteomes" id="UP000181899">
    <property type="component" value="Unassembled WGS sequence"/>
</dbReference>
<proteinExistence type="inferred from homology"/>
<dbReference type="GO" id="GO:0006166">
    <property type="term" value="P:purine ribonucleoside salvage"/>
    <property type="evidence" value="ECO:0007669"/>
    <property type="project" value="UniProtKB-KW"/>
</dbReference>
<dbReference type="EMBL" id="FOVK01000001">
    <property type="protein sequence ID" value="SFN40331.1"/>
    <property type="molecule type" value="Genomic_DNA"/>
</dbReference>
<evidence type="ECO:0000256" key="4">
    <source>
        <dbReference type="ARBA" id="ARBA00004669"/>
    </source>
</evidence>
<comment type="subcellular location">
    <subcellularLocation>
        <location evidence="3 16">Cytoplasm</location>
    </subcellularLocation>
</comment>
<comment type="cofactor">
    <cofactor evidence="1 16">
        <name>Mg(2+)</name>
        <dbReference type="ChEBI" id="CHEBI:18420"/>
    </cofactor>
</comment>
<evidence type="ECO:0000256" key="15">
    <source>
        <dbReference type="ARBA" id="ARBA00049402"/>
    </source>
</evidence>
<accession>A0A1I4YQP2</accession>
<evidence type="ECO:0000256" key="1">
    <source>
        <dbReference type="ARBA" id="ARBA00001946"/>
    </source>
</evidence>
<dbReference type="GO" id="GO:0005829">
    <property type="term" value="C:cytosol"/>
    <property type="evidence" value="ECO:0007669"/>
    <property type="project" value="TreeGrafter"/>
</dbReference>
<dbReference type="GO" id="GO:0046100">
    <property type="term" value="P:hypoxanthine metabolic process"/>
    <property type="evidence" value="ECO:0007669"/>
    <property type="project" value="TreeGrafter"/>
</dbReference>
<evidence type="ECO:0000256" key="2">
    <source>
        <dbReference type="ARBA" id="ARBA00002049"/>
    </source>
</evidence>
<dbReference type="PANTHER" id="PTHR43340:SF1">
    <property type="entry name" value="HYPOXANTHINE PHOSPHORIBOSYLTRANSFERASE"/>
    <property type="match status" value="1"/>
</dbReference>
<keyword evidence="19" id="KW-1185">Reference proteome</keyword>
<evidence type="ECO:0000313" key="18">
    <source>
        <dbReference type="EMBL" id="SFN40331.1"/>
    </source>
</evidence>
<reference evidence="18 19" key="1">
    <citation type="submission" date="2016-10" db="EMBL/GenBank/DDBJ databases">
        <authorList>
            <person name="de Groot N.N."/>
        </authorList>
    </citation>
    <scope>NUCLEOTIDE SEQUENCE [LARGE SCALE GENOMIC DNA]</scope>
    <source>
        <strain evidence="18 19">ML2</strain>
    </source>
</reference>
<keyword evidence="9 16" id="KW-0808">Transferase</keyword>
<dbReference type="NCBIfam" id="TIGR01203">
    <property type="entry name" value="HGPRTase"/>
    <property type="match status" value="1"/>
</dbReference>
<comment type="catalytic activity">
    <reaction evidence="15">
        <text>IMP + diphosphate = hypoxanthine + 5-phospho-alpha-D-ribose 1-diphosphate</text>
        <dbReference type="Rhea" id="RHEA:17973"/>
        <dbReference type="ChEBI" id="CHEBI:17368"/>
        <dbReference type="ChEBI" id="CHEBI:33019"/>
        <dbReference type="ChEBI" id="CHEBI:58017"/>
        <dbReference type="ChEBI" id="CHEBI:58053"/>
        <dbReference type="EC" id="2.4.2.8"/>
    </reaction>
    <physiologicalReaction direction="right-to-left" evidence="15">
        <dbReference type="Rhea" id="RHEA:17975"/>
    </physiologicalReaction>
</comment>
<comment type="pathway">
    <text evidence="4 16">Purine metabolism; IMP biosynthesis via salvage pathway; IMP from hypoxanthine: step 1/1.</text>
</comment>
<evidence type="ECO:0000256" key="10">
    <source>
        <dbReference type="ARBA" id="ARBA00022723"/>
    </source>
</evidence>
<dbReference type="PANTHER" id="PTHR43340">
    <property type="entry name" value="HYPOXANTHINE-GUANINE PHOSPHORIBOSYLTRANSFERASE"/>
    <property type="match status" value="1"/>
</dbReference>
<dbReference type="GO" id="GO:0004422">
    <property type="term" value="F:hypoxanthine phosphoribosyltransferase activity"/>
    <property type="evidence" value="ECO:0007669"/>
    <property type="project" value="InterPro"/>
</dbReference>
<keyword evidence="7 16" id="KW-0963">Cytoplasm</keyword>
<keyword evidence="12 16" id="KW-0547">Nucleotide-binding</keyword>
<dbReference type="RefSeq" id="WP_074910430.1">
    <property type="nucleotide sequence ID" value="NZ_FOVK01000001.1"/>
</dbReference>
<protein>
    <recommendedName>
        <fullName evidence="16">Hypoxanthine phosphoribosyltransferase</fullName>
        <ecNumber evidence="16">2.4.2.8</ecNumber>
    </recommendedName>
</protein>
<keyword evidence="10 16" id="KW-0479">Metal-binding</keyword>